<keyword evidence="3" id="KW-1185">Reference proteome</keyword>
<dbReference type="PANTHER" id="PTHR37301:SF1">
    <property type="entry name" value="DNA-BINDING PROTEIN"/>
    <property type="match status" value="1"/>
</dbReference>
<evidence type="ECO:0000259" key="1">
    <source>
        <dbReference type="Pfam" id="PF13443"/>
    </source>
</evidence>
<dbReference type="InterPro" id="IPR001387">
    <property type="entry name" value="Cro/C1-type_HTH"/>
</dbReference>
<keyword evidence="2" id="KW-0238">DNA-binding</keyword>
<reference evidence="2 3" key="1">
    <citation type="submission" date="2018-12" db="EMBL/GenBank/DDBJ databases">
        <title>Persistence of Moraxella catarrhalis in Chronic Obstructive Pulmonary Disease and Regulation of the Hag/MID Adhesin.</title>
        <authorList>
            <person name="Murphy T."/>
            <person name="Zhao X."/>
            <person name="Vyas G."/>
            <person name="Aluvathingal J."/>
            <person name="Nadendla S."/>
            <person name="Tallon L."/>
            <person name="Tettelin H."/>
        </authorList>
    </citation>
    <scope>NUCLEOTIDE SEQUENCE [LARGE SCALE GENOMIC DNA]</scope>
    <source>
        <strain evidence="2 3">173P27B1</strain>
    </source>
</reference>
<evidence type="ECO:0000313" key="2">
    <source>
        <dbReference type="EMBL" id="RUO16441.1"/>
    </source>
</evidence>
<sequence length="68" mass="7663">MSLNYNNLWKLLIDKDLKRTDLINLADISSNVLARMGKNEPVSLESLEKICIALDCSIQDVLTIEKGE</sequence>
<dbReference type="GO" id="GO:0003677">
    <property type="term" value="F:DNA binding"/>
    <property type="evidence" value="ECO:0007669"/>
    <property type="project" value="UniProtKB-KW"/>
</dbReference>
<feature type="domain" description="HTH cro/C1-type" evidence="1">
    <location>
        <begin position="7"/>
        <end position="66"/>
    </location>
</feature>
<dbReference type="RefSeq" id="WP_003664990.1">
    <property type="nucleotide sequence ID" value="NZ_CP020400.2"/>
</dbReference>
<dbReference type="EMBL" id="RYER01000017">
    <property type="protein sequence ID" value="RUO16441.1"/>
    <property type="molecule type" value="Genomic_DNA"/>
</dbReference>
<organism evidence="2 3">
    <name type="scientific">Moraxella catarrhalis</name>
    <name type="common">Branhamella catarrhalis</name>
    <dbReference type="NCBI Taxonomy" id="480"/>
    <lineage>
        <taxon>Bacteria</taxon>
        <taxon>Pseudomonadati</taxon>
        <taxon>Pseudomonadota</taxon>
        <taxon>Gammaproteobacteria</taxon>
        <taxon>Moraxellales</taxon>
        <taxon>Moraxellaceae</taxon>
        <taxon>Moraxella</taxon>
    </lineage>
</organism>
<dbReference type="SUPFAM" id="SSF47413">
    <property type="entry name" value="lambda repressor-like DNA-binding domains"/>
    <property type="match status" value="1"/>
</dbReference>
<dbReference type="Proteomes" id="UP000268436">
    <property type="component" value="Unassembled WGS sequence"/>
</dbReference>
<accession>A0ABY0BK56</accession>
<evidence type="ECO:0000313" key="3">
    <source>
        <dbReference type="Proteomes" id="UP000268436"/>
    </source>
</evidence>
<gene>
    <name evidence="2" type="ORF">EJK54_1694</name>
</gene>
<comment type="caution">
    <text evidence="2">The sequence shown here is derived from an EMBL/GenBank/DDBJ whole genome shotgun (WGS) entry which is preliminary data.</text>
</comment>
<protein>
    <submittedName>
        <fullName evidence="2">Cro/C1-type HTH DNA-binding domain protein</fullName>
    </submittedName>
</protein>
<dbReference type="PANTHER" id="PTHR37301">
    <property type="entry name" value="DNA-BINDING PROTEIN-RELATED"/>
    <property type="match status" value="1"/>
</dbReference>
<name>A0ABY0BK56_MORCA</name>
<dbReference type="Gene3D" id="1.10.260.40">
    <property type="entry name" value="lambda repressor-like DNA-binding domains"/>
    <property type="match status" value="1"/>
</dbReference>
<dbReference type="InterPro" id="IPR010982">
    <property type="entry name" value="Lambda_DNA-bd_dom_sf"/>
</dbReference>
<proteinExistence type="predicted"/>
<dbReference type="Pfam" id="PF13443">
    <property type="entry name" value="HTH_26"/>
    <property type="match status" value="1"/>
</dbReference>